<reference evidence="2 3" key="1">
    <citation type="submission" date="2015-05" db="EMBL/GenBank/DDBJ databases">
        <title>Draft genome sequence of Microvirga vignae strain BR3299, a novel nitrogen fixing bacteria isolated from Brazil semi-aired region.</title>
        <authorList>
            <person name="Zilli J.E."/>
            <person name="Passos S.R."/>
            <person name="Leite J."/>
            <person name="Baldani J.I."/>
            <person name="Xavier G.R."/>
            <person name="Rumjaneck N.G."/>
            <person name="Simoes-Araujo J.L."/>
        </authorList>
    </citation>
    <scope>NUCLEOTIDE SEQUENCE [LARGE SCALE GENOMIC DNA]</scope>
    <source>
        <strain evidence="2 3">BR3299</strain>
    </source>
</reference>
<keyword evidence="3" id="KW-1185">Reference proteome</keyword>
<dbReference type="Proteomes" id="UP000035489">
    <property type="component" value="Unassembled WGS sequence"/>
</dbReference>
<feature type="compositionally biased region" description="Polar residues" evidence="1">
    <location>
        <begin position="39"/>
        <end position="50"/>
    </location>
</feature>
<dbReference type="PATRIC" id="fig|1225564.3.peg.6242"/>
<feature type="region of interest" description="Disordered" evidence="1">
    <location>
        <begin position="24"/>
        <end position="58"/>
    </location>
</feature>
<organism evidence="2 3">
    <name type="scientific">Microvirga vignae</name>
    <dbReference type="NCBI Taxonomy" id="1225564"/>
    <lineage>
        <taxon>Bacteria</taxon>
        <taxon>Pseudomonadati</taxon>
        <taxon>Pseudomonadota</taxon>
        <taxon>Alphaproteobacteria</taxon>
        <taxon>Hyphomicrobiales</taxon>
        <taxon>Methylobacteriaceae</taxon>
        <taxon>Microvirga</taxon>
    </lineage>
</organism>
<name>A0A0H1R621_9HYPH</name>
<accession>A0A0H1R621</accession>
<evidence type="ECO:0000313" key="3">
    <source>
        <dbReference type="Proteomes" id="UP000035489"/>
    </source>
</evidence>
<proteinExistence type="predicted"/>
<sequence length="128" mass="13565">MDEFFDNSGGGGVWYGGTNLVQGPIAGGTRSEPKAPASSGHTSSPGSTIHNPLPPKDSYRHDIDFIRGGSAGSTVHYANGDYGYLGGERGWIYARELCSDGYPANGVYLIKVGGRSVVEWHELPFSCP</sequence>
<protein>
    <submittedName>
        <fullName evidence="2">Uncharacterized protein</fullName>
    </submittedName>
</protein>
<evidence type="ECO:0000256" key="1">
    <source>
        <dbReference type="SAM" id="MobiDB-lite"/>
    </source>
</evidence>
<evidence type="ECO:0000313" key="2">
    <source>
        <dbReference type="EMBL" id="KLK90695.1"/>
    </source>
</evidence>
<dbReference type="EMBL" id="LCYG01000069">
    <property type="protein sequence ID" value="KLK90695.1"/>
    <property type="molecule type" value="Genomic_DNA"/>
</dbReference>
<gene>
    <name evidence="2" type="ORF">AA309_24080</name>
</gene>
<comment type="caution">
    <text evidence="2">The sequence shown here is derived from an EMBL/GenBank/DDBJ whole genome shotgun (WGS) entry which is preliminary data.</text>
</comment>
<dbReference type="AlphaFoldDB" id="A0A0H1R621"/>